<dbReference type="EMBL" id="SOHN01000008">
    <property type="protein sequence ID" value="TFD89789.1"/>
    <property type="molecule type" value="Genomic_DNA"/>
</dbReference>
<dbReference type="PANTHER" id="PTHR47396:SF1">
    <property type="entry name" value="ATP-DEPENDENT HELICASE IRC3-RELATED"/>
    <property type="match status" value="1"/>
</dbReference>
<organism evidence="2 3">
    <name type="scientific">Cryobacterium serini</name>
    <dbReference type="NCBI Taxonomy" id="1259201"/>
    <lineage>
        <taxon>Bacteria</taxon>
        <taxon>Bacillati</taxon>
        <taxon>Actinomycetota</taxon>
        <taxon>Actinomycetes</taxon>
        <taxon>Micrococcales</taxon>
        <taxon>Microbacteriaceae</taxon>
        <taxon>Cryobacterium</taxon>
    </lineage>
</organism>
<dbReference type="InterPro" id="IPR013670">
    <property type="entry name" value="EcoEI_R_C_dom"/>
</dbReference>
<dbReference type="PROSITE" id="PS51194">
    <property type="entry name" value="HELICASE_CTER"/>
    <property type="match status" value="1"/>
</dbReference>
<keyword evidence="3" id="KW-1185">Reference proteome</keyword>
<reference evidence="2 3" key="1">
    <citation type="submission" date="2019-03" db="EMBL/GenBank/DDBJ databases">
        <title>Genomics of glacier-inhabiting Cryobacterium strains.</title>
        <authorList>
            <person name="Liu Q."/>
            <person name="Xin Y.-H."/>
        </authorList>
    </citation>
    <scope>NUCLEOTIDE SEQUENCE [LARGE SCALE GENOMIC DNA]</scope>
    <source>
        <strain evidence="2 3">Sr54</strain>
    </source>
</reference>
<dbReference type="SUPFAM" id="SSF52540">
    <property type="entry name" value="P-loop containing nucleoside triphosphate hydrolases"/>
    <property type="match status" value="1"/>
</dbReference>
<comment type="caution">
    <text evidence="2">The sequence shown here is derived from an EMBL/GenBank/DDBJ whole genome shotgun (WGS) entry which is preliminary data.</text>
</comment>
<dbReference type="CDD" id="cd18799">
    <property type="entry name" value="SF2_C_EcoAI-like"/>
    <property type="match status" value="1"/>
</dbReference>
<evidence type="ECO:0000313" key="2">
    <source>
        <dbReference type="EMBL" id="TFD89789.1"/>
    </source>
</evidence>
<dbReference type="InterPro" id="IPR001650">
    <property type="entry name" value="Helicase_C-like"/>
</dbReference>
<proteinExistence type="predicted"/>
<dbReference type="GO" id="GO:0003824">
    <property type="term" value="F:catalytic activity"/>
    <property type="evidence" value="ECO:0007669"/>
    <property type="project" value="InterPro"/>
</dbReference>
<dbReference type="Pfam" id="PF08463">
    <property type="entry name" value="EcoEI_R_C"/>
    <property type="match status" value="1"/>
</dbReference>
<evidence type="ECO:0000313" key="3">
    <source>
        <dbReference type="Proteomes" id="UP000297626"/>
    </source>
</evidence>
<dbReference type="RefSeq" id="WP_134527572.1">
    <property type="nucleotide sequence ID" value="NZ_SOHN01000008.1"/>
</dbReference>
<dbReference type="InterPro" id="IPR027417">
    <property type="entry name" value="P-loop_NTPase"/>
</dbReference>
<dbReference type="GO" id="GO:0006304">
    <property type="term" value="P:DNA modification"/>
    <property type="evidence" value="ECO:0007669"/>
    <property type="project" value="InterPro"/>
</dbReference>
<gene>
    <name evidence="2" type="ORF">E3T51_03460</name>
</gene>
<accession>A0A4R9BRR4</accession>
<dbReference type="Proteomes" id="UP000297626">
    <property type="component" value="Unassembled WGS sequence"/>
</dbReference>
<sequence length="533" mass="58728">MDKVLEVLMREGRRVAGGDRLGKTIVFAKNNAHAEFIADRFNVNYPEFAGQFARVLTYKTEYVQNLIGTFSKTDGSPRIAISVDMLDTGIDVPDVVNLVFFKPVYSKTKYWQMIGRGTRLRPDLYGPGADKEDFMIFDACGNIEFFNAEMTDAAASQVEPLHQRSFKARIGLLRALDSLASPHESQMALRLSLATRLHDTVVGMNHGNFLVRKHLRQAEHFATASAWLIPTAVDLDAAAEHLSGLPSSVHALDTDEDAKRFDLLALRAQLGVVSLEPEDVDAFAHARVRLQAIAEALGEQRNIPVIKQNLELIQAVASDEWWDGVTVGMLELMRLRLRALVRLVEKTKQAIVYTDFEDTLGEFESAEVRIVTPGVDRERFREKLLAFLREHQDQVVLHKLRMGRQLTALDLAELERILTETGGFSPAEIAAGATEANGLGLFIRSVAGMDRGAASQALDAFVSSAALTANQLAFVTLIIEQLTQRGAVATGLLYEAPFTDYAPHGPDELFTDAQVTNLIDVLRQVAATAAVAS</sequence>
<dbReference type="Gene3D" id="3.40.50.300">
    <property type="entry name" value="P-loop containing nucleotide triphosphate hydrolases"/>
    <property type="match status" value="1"/>
</dbReference>
<evidence type="ECO:0000259" key="1">
    <source>
        <dbReference type="PROSITE" id="PS51194"/>
    </source>
</evidence>
<name>A0A4R9BRR4_9MICO</name>
<dbReference type="PANTHER" id="PTHR47396">
    <property type="entry name" value="TYPE I RESTRICTION ENZYME ECOKI R PROTEIN"/>
    <property type="match status" value="1"/>
</dbReference>
<dbReference type="GO" id="GO:0003677">
    <property type="term" value="F:DNA binding"/>
    <property type="evidence" value="ECO:0007669"/>
    <property type="project" value="InterPro"/>
</dbReference>
<dbReference type="GO" id="GO:0005829">
    <property type="term" value="C:cytosol"/>
    <property type="evidence" value="ECO:0007669"/>
    <property type="project" value="TreeGrafter"/>
</dbReference>
<protein>
    <recommendedName>
        <fullName evidence="1">Helicase C-terminal domain-containing protein</fullName>
    </recommendedName>
</protein>
<feature type="domain" description="Helicase C-terminal" evidence="1">
    <location>
        <begin position="1"/>
        <end position="162"/>
    </location>
</feature>
<dbReference type="Pfam" id="PF00271">
    <property type="entry name" value="Helicase_C"/>
    <property type="match status" value="1"/>
</dbReference>
<dbReference type="AlphaFoldDB" id="A0A4R9BRR4"/>
<dbReference type="InterPro" id="IPR050742">
    <property type="entry name" value="Helicase_Restrict-Modif_Enz"/>
</dbReference>